<name>A0A2Z7CB18_9LAMI</name>
<keyword evidence="3" id="KW-1185">Reference proteome</keyword>
<feature type="compositionally biased region" description="Low complexity" evidence="1">
    <location>
        <begin position="15"/>
        <end position="25"/>
    </location>
</feature>
<gene>
    <name evidence="2" type="ORF">F511_44114</name>
</gene>
<evidence type="ECO:0000313" key="2">
    <source>
        <dbReference type="EMBL" id="KZV44192.1"/>
    </source>
</evidence>
<dbReference type="Proteomes" id="UP000250235">
    <property type="component" value="Unassembled WGS sequence"/>
</dbReference>
<feature type="compositionally biased region" description="Polar residues" evidence="1">
    <location>
        <begin position="70"/>
        <end position="84"/>
    </location>
</feature>
<sequence>MNRPGTASSRPGPEPVLTVPVPVLGFHDPEPARGQVYPRLIPSHPRPNHGPTKPSPSLDMELSTLAITPHTPSTTMNRPGTASSRPGPEPVLTVPVPVLGFHDPEPARGQVYPRLIPSHPRPNHGPTKPSPSLDMELSTLAITPHTPSTTRL</sequence>
<organism evidence="2 3">
    <name type="scientific">Dorcoceras hygrometricum</name>
    <dbReference type="NCBI Taxonomy" id="472368"/>
    <lineage>
        <taxon>Eukaryota</taxon>
        <taxon>Viridiplantae</taxon>
        <taxon>Streptophyta</taxon>
        <taxon>Embryophyta</taxon>
        <taxon>Tracheophyta</taxon>
        <taxon>Spermatophyta</taxon>
        <taxon>Magnoliopsida</taxon>
        <taxon>eudicotyledons</taxon>
        <taxon>Gunneridae</taxon>
        <taxon>Pentapetalae</taxon>
        <taxon>asterids</taxon>
        <taxon>lamiids</taxon>
        <taxon>Lamiales</taxon>
        <taxon>Gesneriaceae</taxon>
        <taxon>Didymocarpoideae</taxon>
        <taxon>Trichosporeae</taxon>
        <taxon>Loxocarpinae</taxon>
        <taxon>Dorcoceras</taxon>
    </lineage>
</organism>
<protein>
    <submittedName>
        <fullName evidence="2">Uncharacterized protein</fullName>
    </submittedName>
</protein>
<dbReference type="AlphaFoldDB" id="A0A2Z7CB18"/>
<dbReference type="EMBL" id="KQ997430">
    <property type="protein sequence ID" value="KZV44192.1"/>
    <property type="molecule type" value="Genomic_DNA"/>
</dbReference>
<feature type="compositionally biased region" description="Low complexity" evidence="1">
    <location>
        <begin position="90"/>
        <end position="100"/>
    </location>
</feature>
<reference evidence="2 3" key="1">
    <citation type="journal article" date="2015" name="Proc. Natl. Acad. Sci. U.S.A.">
        <title>The resurrection genome of Boea hygrometrica: A blueprint for survival of dehydration.</title>
        <authorList>
            <person name="Xiao L."/>
            <person name="Yang G."/>
            <person name="Zhang L."/>
            <person name="Yang X."/>
            <person name="Zhao S."/>
            <person name="Ji Z."/>
            <person name="Zhou Q."/>
            <person name="Hu M."/>
            <person name="Wang Y."/>
            <person name="Chen M."/>
            <person name="Xu Y."/>
            <person name="Jin H."/>
            <person name="Xiao X."/>
            <person name="Hu G."/>
            <person name="Bao F."/>
            <person name="Hu Y."/>
            <person name="Wan P."/>
            <person name="Li L."/>
            <person name="Deng X."/>
            <person name="Kuang T."/>
            <person name="Xiang C."/>
            <person name="Zhu J.K."/>
            <person name="Oliver M.J."/>
            <person name="He Y."/>
        </authorList>
    </citation>
    <scope>NUCLEOTIDE SEQUENCE [LARGE SCALE GENOMIC DNA]</scope>
    <source>
        <strain evidence="3">cv. XS01</strain>
    </source>
</reference>
<feature type="region of interest" description="Disordered" evidence="1">
    <location>
        <begin position="1"/>
        <end position="152"/>
    </location>
</feature>
<accession>A0A2Z7CB18</accession>
<proteinExistence type="predicted"/>
<evidence type="ECO:0000256" key="1">
    <source>
        <dbReference type="SAM" id="MobiDB-lite"/>
    </source>
</evidence>
<evidence type="ECO:0000313" key="3">
    <source>
        <dbReference type="Proteomes" id="UP000250235"/>
    </source>
</evidence>